<dbReference type="PROSITE" id="PS50283">
    <property type="entry name" value="NA_SOLUT_SYMP_3"/>
    <property type="match status" value="1"/>
</dbReference>
<evidence type="ECO:0000256" key="4">
    <source>
        <dbReference type="ARBA" id="ARBA00022989"/>
    </source>
</evidence>
<proteinExistence type="inferred from homology"/>
<feature type="transmembrane region" description="Helical" evidence="8">
    <location>
        <begin position="69"/>
        <end position="98"/>
    </location>
</feature>
<evidence type="ECO:0000256" key="5">
    <source>
        <dbReference type="ARBA" id="ARBA00023136"/>
    </source>
</evidence>
<feature type="transmembrane region" description="Helical" evidence="8">
    <location>
        <begin position="413"/>
        <end position="435"/>
    </location>
</feature>
<dbReference type="InterPro" id="IPR001734">
    <property type="entry name" value="Na/solute_symporter"/>
</dbReference>
<evidence type="ECO:0000313" key="10">
    <source>
        <dbReference type="Proteomes" id="UP000091956"/>
    </source>
</evidence>
<dbReference type="EMBL" id="KV460244">
    <property type="protein sequence ID" value="OBT94332.1"/>
    <property type="molecule type" value="Genomic_DNA"/>
</dbReference>
<feature type="transmembrane region" description="Helical" evidence="8">
    <location>
        <begin position="616"/>
        <end position="637"/>
    </location>
</feature>
<dbReference type="Proteomes" id="UP000091956">
    <property type="component" value="Unassembled WGS sequence"/>
</dbReference>
<dbReference type="Gene3D" id="1.20.1730.10">
    <property type="entry name" value="Sodium/glucose cotransporter"/>
    <property type="match status" value="1"/>
</dbReference>
<keyword evidence="3 8" id="KW-0812">Transmembrane</keyword>
<feature type="transmembrane region" description="Helical" evidence="8">
    <location>
        <begin position="179"/>
        <end position="198"/>
    </location>
</feature>
<reference evidence="10" key="2">
    <citation type="journal article" date="2018" name="Nat. Commun.">
        <title>Extreme sensitivity to ultraviolet light in the fungal pathogen causing white-nose syndrome of bats.</title>
        <authorList>
            <person name="Palmer J.M."/>
            <person name="Drees K.P."/>
            <person name="Foster J.T."/>
            <person name="Lindner D.L."/>
        </authorList>
    </citation>
    <scope>NUCLEOTIDE SEQUENCE [LARGE SCALE GENOMIC DNA]</scope>
    <source>
        <strain evidence="10">UAMH 10579</strain>
    </source>
</reference>
<evidence type="ECO:0000256" key="3">
    <source>
        <dbReference type="ARBA" id="ARBA00022692"/>
    </source>
</evidence>
<dbReference type="PANTHER" id="PTHR46154">
    <property type="match status" value="1"/>
</dbReference>
<feature type="transmembrane region" description="Helical" evidence="8">
    <location>
        <begin position="381"/>
        <end position="401"/>
    </location>
</feature>
<evidence type="ECO:0008006" key="11">
    <source>
        <dbReference type="Google" id="ProtNLM"/>
    </source>
</evidence>
<evidence type="ECO:0000256" key="2">
    <source>
        <dbReference type="ARBA" id="ARBA00006434"/>
    </source>
</evidence>
<evidence type="ECO:0000256" key="1">
    <source>
        <dbReference type="ARBA" id="ARBA00004141"/>
    </source>
</evidence>
<dbReference type="OrthoDB" id="6132759at2759"/>
<comment type="subcellular location">
    <subcellularLocation>
        <location evidence="1">Membrane</location>
        <topology evidence="1">Multi-pass membrane protein</topology>
    </subcellularLocation>
</comment>
<accession>A0A1B8GES0</accession>
<feature type="transmembrane region" description="Helical" evidence="8">
    <location>
        <begin position="309"/>
        <end position="329"/>
    </location>
</feature>
<organism evidence="9 10">
    <name type="scientific">Pseudogymnoascus verrucosus</name>
    <dbReference type="NCBI Taxonomy" id="342668"/>
    <lineage>
        <taxon>Eukaryota</taxon>
        <taxon>Fungi</taxon>
        <taxon>Dikarya</taxon>
        <taxon>Ascomycota</taxon>
        <taxon>Pezizomycotina</taxon>
        <taxon>Leotiomycetes</taxon>
        <taxon>Thelebolales</taxon>
        <taxon>Thelebolaceae</taxon>
        <taxon>Pseudogymnoascus</taxon>
    </lineage>
</organism>
<feature type="transmembrane region" description="Helical" evidence="8">
    <location>
        <begin position="470"/>
        <end position="492"/>
    </location>
</feature>
<feature type="transmembrane region" description="Helical" evidence="8">
    <location>
        <begin position="104"/>
        <end position="124"/>
    </location>
</feature>
<dbReference type="CDD" id="cd11476">
    <property type="entry name" value="SLC5sbd_DUR3"/>
    <property type="match status" value="1"/>
</dbReference>
<feature type="region of interest" description="Disordered" evidence="7">
    <location>
        <begin position="656"/>
        <end position="688"/>
    </location>
</feature>
<reference evidence="9 10" key="1">
    <citation type="submission" date="2016-03" db="EMBL/GenBank/DDBJ databases">
        <title>Comparative genomics of Pseudogymnoascus destructans, the fungus causing white-nose syndrome of bats.</title>
        <authorList>
            <person name="Palmer J.M."/>
            <person name="Drees K.P."/>
            <person name="Foster J.T."/>
            <person name="Lindner D.L."/>
        </authorList>
    </citation>
    <scope>NUCLEOTIDE SEQUENCE [LARGE SCALE GENOMIC DNA]</scope>
    <source>
        <strain evidence="9 10">UAMH 10579</strain>
    </source>
</reference>
<feature type="transmembrane region" description="Helical" evidence="8">
    <location>
        <begin position="504"/>
        <end position="529"/>
    </location>
</feature>
<feature type="transmembrane region" description="Helical" evidence="8">
    <location>
        <begin position="24"/>
        <end position="48"/>
    </location>
</feature>
<dbReference type="STRING" id="342668.A0A1B8GES0"/>
<evidence type="ECO:0000256" key="6">
    <source>
        <dbReference type="RuleBase" id="RU362091"/>
    </source>
</evidence>
<feature type="transmembrane region" description="Helical" evidence="8">
    <location>
        <begin position="578"/>
        <end position="596"/>
    </location>
</feature>
<evidence type="ECO:0000313" key="9">
    <source>
        <dbReference type="EMBL" id="OBT94332.1"/>
    </source>
</evidence>
<feature type="compositionally biased region" description="Low complexity" evidence="7">
    <location>
        <begin position="669"/>
        <end position="681"/>
    </location>
</feature>
<evidence type="ECO:0000256" key="7">
    <source>
        <dbReference type="SAM" id="MobiDB-lite"/>
    </source>
</evidence>
<feature type="transmembrane region" description="Helical" evidence="8">
    <location>
        <begin position="441"/>
        <end position="463"/>
    </location>
</feature>
<name>A0A1B8GES0_9PEZI</name>
<dbReference type="GO" id="GO:0015204">
    <property type="term" value="F:urea transmembrane transporter activity"/>
    <property type="evidence" value="ECO:0007669"/>
    <property type="project" value="InterPro"/>
</dbReference>
<dbReference type="Pfam" id="PF00474">
    <property type="entry name" value="SSF"/>
    <property type="match status" value="1"/>
</dbReference>
<gene>
    <name evidence="9" type="ORF">VE01_07705</name>
</gene>
<feature type="transmembrane region" description="Helical" evidence="8">
    <location>
        <begin position="205"/>
        <end position="224"/>
    </location>
</feature>
<dbReference type="PANTHER" id="PTHR46154:SF1">
    <property type="entry name" value="ACTIVE TRANSPORTER, PUTATIVE (AFU_ORTHOLOGUE AFUA_1G17570)-RELATED"/>
    <property type="match status" value="1"/>
</dbReference>
<protein>
    <recommendedName>
        <fullName evidence="11">Urea active transporter</fullName>
    </recommendedName>
</protein>
<evidence type="ECO:0000256" key="8">
    <source>
        <dbReference type="SAM" id="Phobius"/>
    </source>
</evidence>
<comment type="similarity">
    <text evidence="2 6">Belongs to the sodium:solute symporter (SSF) (TC 2.A.21) family.</text>
</comment>
<feature type="transmembrane region" description="Helical" evidence="8">
    <location>
        <begin position="268"/>
        <end position="289"/>
    </location>
</feature>
<dbReference type="GO" id="GO:0005886">
    <property type="term" value="C:plasma membrane"/>
    <property type="evidence" value="ECO:0007669"/>
    <property type="project" value="TreeGrafter"/>
</dbReference>
<dbReference type="AlphaFoldDB" id="A0A1B8GES0"/>
<dbReference type="InterPro" id="IPR038377">
    <property type="entry name" value="Na/Glc_symporter_sf"/>
</dbReference>
<keyword evidence="5 8" id="KW-0472">Membrane</keyword>
<dbReference type="RefSeq" id="XP_018128065.1">
    <property type="nucleotide sequence ID" value="XM_018277138.1"/>
</dbReference>
<dbReference type="GeneID" id="28841091"/>
<sequence length="688" mass="73756">MVSSAPASVGEDVYFQVPPPLSQAVGYVVVVVIGLVFAIGMIFVTKLLKKTVNEDNTKTEMFITANRSVGTGLTASAVISSWLWSTAILGSSLVGYSYGISGPFWFAAGCSPMIVFFALLGMVCKMRIPEAHTLLEIVRIRYGTVAHIVFMFLCLLNNLFAVANMLLGASAAINALTGIHTIAATFLVPVGVVLYTFVGGIKATFLTDYIHTFAILIIICFFTVKAFTIPEIGSIGGLYDLVVSAALRHPPTGNHGSTYLTMTSKDGLLFGILHLCANFGLVIMDTSFFVKAFAASPKATVPGYVLGGIMYFAIPWCLGTLMSSVALGLENNPAFPTYPRRMTSTEVGNGLVLPYAAMAIAGKGGAAAILLATFMAVTSTLSAQVIAVSSIISFDIYRTYFRPQATDADVIRWSHYGVVFFGVVAAAFSTLLFYVGVNLGWTLYMLGVITCPGIFPTVFTLLWKHQSRAAVIVSPILGMLTGIGVWLGSAYALYGAVTIETTGFALPCVYGTVASAFSPLPYTLIITVFKPQNYDWEDFKKEKLAFAATPSTTNTSSSSSTEVEKLDEPVSQAVMRRWAYIAALFSAATFLGHWVLWPLPMYASKYIFSKSFFTAWVVVAIIWVWGTLLVAGFYPIVDGRQQLGLIWTAVREGKLRKGNSGGKSERGGSETSSTSGEAENGGVKGADI</sequence>
<keyword evidence="4 8" id="KW-1133">Transmembrane helix</keyword>
<keyword evidence="10" id="KW-1185">Reference proteome</keyword>
<dbReference type="InterPro" id="IPR031155">
    <property type="entry name" value="DUR"/>
</dbReference>
<feature type="transmembrane region" description="Helical" evidence="8">
    <location>
        <begin position="145"/>
        <end position="167"/>
    </location>
</feature>